<dbReference type="RefSeq" id="WP_154117538.1">
    <property type="nucleotide sequence ID" value="NZ_WJXB01000002.1"/>
</dbReference>
<accession>A0A7X2H2X8</accession>
<dbReference type="EMBL" id="WJXB01000002">
    <property type="protein sequence ID" value="MRN52526.1"/>
    <property type="molecule type" value="Genomic_DNA"/>
</dbReference>
<keyword evidence="1" id="KW-0472">Membrane</keyword>
<sequence length="474" mass="52595">MVEPDVNPLKEHLQYISVEAEKVLDVQLDTAIRRGIEQGQRRRISQHRGSVVMLLAALAVALFIIVPWAYQNAKPERAQLPPKSWGELELFRPIVENNMTLKSALDMGLVTQVKSSSPEVKGFQWTINGVLTDRRGMFVLYTVQNNTQQKKHIQALHFTDTPEINKNGGYGASGSYSEEDGSPGVTLRYAQITWNDYLEKLPKELAMTLTLVPDSGTATATATSVNNTIELNTVIKLDQVDSYFEGQIVELQKSMSIAGQKININKAYIGPTGIYVEGDYDGRNTMKIFDVIKPRLLLGKGKDQSEVYSFAGPSMNGAITNVYHNDNRQPDAPIRLIIDGIAALDKSKQEFVIDTEKLELIKAPDERLSISPQMSVAVPGELILTYFQPREDTGESAHNAVVIYNNFTDGEGSGHFMDSSKGTTSYLAATREQANGTSIDYYFKYPTESLPQPLTFKLEGHPKDVLEAGSLQIR</sequence>
<name>A0A7X2H2X8_9BACL</name>
<comment type="caution">
    <text evidence="2">The sequence shown here is derived from an EMBL/GenBank/DDBJ whole genome shotgun (WGS) entry which is preliminary data.</text>
</comment>
<organism evidence="2 3">
    <name type="scientific">Paenibacillus monticola</name>
    <dbReference type="NCBI Taxonomy" id="2666075"/>
    <lineage>
        <taxon>Bacteria</taxon>
        <taxon>Bacillati</taxon>
        <taxon>Bacillota</taxon>
        <taxon>Bacilli</taxon>
        <taxon>Bacillales</taxon>
        <taxon>Paenibacillaceae</taxon>
        <taxon>Paenibacillus</taxon>
    </lineage>
</organism>
<proteinExistence type="predicted"/>
<keyword evidence="1" id="KW-1133">Transmembrane helix</keyword>
<reference evidence="2 3" key="1">
    <citation type="submission" date="2019-11" db="EMBL/GenBank/DDBJ databases">
        <title>Paenibacillus monticola sp. nov., a novel PGPR strain isolated from mountain sample in China.</title>
        <authorList>
            <person name="Zhao Q."/>
            <person name="Li H.-P."/>
            <person name="Zhang J.-L."/>
        </authorList>
    </citation>
    <scope>NUCLEOTIDE SEQUENCE [LARGE SCALE GENOMIC DNA]</scope>
    <source>
        <strain evidence="2 3">LC-T2</strain>
    </source>
</reference>
<evidence type="ECO:0000256" key="1">
    <source>
        <dbReference type="SAM" id="Phobius"/>
    </source>
</evidence>
<keyword evidence="1" id="KW-0812">Transmembrane</keyword>
<protein>
    <recommendedName>
        <fullName evidence="4">DUF4179 domain-containing protein</fullName>
    </recommendedName>
</protein>
<dbReference type="AlphaFoldDB" id="A0A7X2H2X8"/>
<gene>
    <name evidence="2" type="ORF">GJB61_05885</name>
</gene>
<dbReference type="Proteomes" id="UP000463051">
    <property type="component" value="Unassembled WGS sequence"/>
</dbReference>
<evidence type="ECO:0008006" key="4">
    <source>
        <dbReference type="Google" id="ProtNLM"/>
    </source>
</evidence>
<evidence type="ECO:0000313" key="3">
    <source>
        <dbReference type="Proteomes" id="UP000463051"/>
    </source>
</evidence>
<feature type="transmembrane region" description="Helical" evidence="1">
    <location>
        <begin position="51"/>
        <end position="70"/>
    </location>
</feature>
<evidence type="ECO:0000313" key="2">
    <source>
        <dbReference type="EMBL" id="MRN52526.1"/>
    </source>
</evidence>
<keyword evidence="3" id="KW-1185">Reference proteome</keyword>